<keyword evidence="2" id="KW-1185">Reference proteome</keyword>
<comment type="caution">
    <text evidence="1">The sequence shown here is derived from an EMBL/GenBank/DDBJ whole genome shotgun (WGS) entry which is preliminary data.</text>
</comment>
<feature type="non-terminal residue" evidence="1">
    <location>
        <position position="297"/>
    </location>
</feature>
<dbReference type="Proteomes" id="UP001140087">
    <property type="component" value="Unassembled WGS sequence"/>
</dbReference>
<feature type="non-terminal residue" evidence="1">
    <location>
        <position position="1"/>
    </location>
</feature>
<dbReference type="EMBL" id="JANBUN010001331">
    <property type="protein sequence ID" value="KAJ2798573.1"/>
    <property type="molecule type" value="Genomic_DNA"/>
</dbReference>
<accession>A0ACC1L0N9</accession>
<gene>
    <name evidence="1" type="ORF">H4R21_003872</name>
</gene>
<evidence type="ECO:0000313" key="2">
    <source>
        <dbReference type="Proteomes" id="UP001140087"/>
    </source>
</evidence>
<name>A0ACC1L0N9_9FUNG</name>
<proteinExistence type="predicted"/>
<organism evidence="1 2">
    <name type="scientific">Coemansia helicoidea</name>
    <dbReference type="NCBI Taxonomy" id="1286919"/>
    <lineage>
        <taxon>Eukaryota</taxon>
        <taxon>Fungi</taxon>
        <taxon>Fungi incertae sedis</taxon>
        <taxon>Zoopagomycota</taxon>
        <taxon>Kickxellomycotina</taxon>
        <taxon>Kickxellomycetes</taxon>
        <taxon>Kickxellales</taxon>
        <taxon>Kickxellaceae</taxon>
        <taxon>Coemansia</taxon>
    </lineage>
</organism>
<reference evidence="1" key="1">
    <citation type="submission" date="2022-07" db="EMBL/GenBank/DDBJ databases">
        <title>Phylogenomic reconstructions and comparative analyses of Kickxellomycotina fungi.</title>
        <authorList>
            <person name="Reynolds N.K."/>
            <person name="Stajich J.E."/>
            <person name="Barry K."/>
            <person name="Grigoriev I.V."/>
            <person name="Crous P."/>
            <person name="Smith M.E."/>
        </authorList>
    </citation>
    <scope>NUCLEOTIDE SEQUENCE</scope>
    <source>
        <strain evidence="1">BCRC 34780</strain>
    </source>
</reference>
<evidence type="ECO:0000313" key="1">
    <source>
        <dbReference type="EMBL" id="KAJ2798573.1"/>
    </source>
</evidence>
<sequence length="297" mass="32865">QFAHPPGGPGDAAGELDHDAVAPLQAAWREGADERRRVWHRVVRRRAAGEGVHLYVDAAGVEQPEPAPPGGEGQEPAGVCACAGGDGRHGDVRHQLPPVAVWHADVDAQRRHWRVWPHQEAAGQLAQRHAFQGHHRRHRLGARVCRVPQQAGPPRGAHRVFAPGAAAGHARHDRADQPVARGGRRHRDVVPQLRRHRRPVGRVHPLHHRHRGGGGVAVLLVRVRVPPRGRLGHLPHDQGQQAGGRCRRLLRAPHLRALRLARHPDKHHPRRHPQAQRPHLAHPRQVLEPEPPPALCI</sequence>
<protein>
    <submittedName>
        <fullName evidence="1">Uncharacterized protein</fullName>
    </submittedName>
</protein>